<evidence type="ECO:0000256" key="5">
    <source>
        <dbReference type="ARBA" id="ARBA00023295"/>
    </source>
</evidence>
<evidence type="ECO:0000256" key="2">
    <source>
        <dbReference type="ARBA" id="ARBA00005336"/>
    </source>
</evidence>
<dbReference type="PANTHER" id="PTHR30480:SF13">
    <property type="entry name" value="BETA-HEXOSAMINIDASE"/>
    <property type="match status" value="1"/>
</dbReference>
<dbReference type="InterPro" id="IPR050226">
    <property type="entry name" value="NagZ_Beta-hexosaminidase"/>
</dbReference>
<dbReference type="RefSeq" id="WP_344814696.1">
    <property type="nucleotide sequence ID" value="NZ_BAAAYX010000035.1"/>
</dbReference>
<feature type="domain" description="Glycoside hydrolase family 3 N-terminal" evidence="7">
    <location>
        <begin position="45"/>
        <end position="379"/>
    </location>
</feature>
<dbReference type="SUPFAM" id="SSF51445">
    <property type="entry name" value="(Trans)glycosidases"/>
    <property type="match status" value="1"/>
</dbReference>
<feature type="chain" id="PRO_5045479099" description="beta-N-acetylhexosaminidase" evidence="6">
    <location>
        <begin position="29"/>
        <end position="585"/>
    </location>
</feature>
<evidence type="ECO:0000259" key="8">
    <source>
        <dbReference type="Pfam" id="PF01915"/>
    </source>
</evidence>
<dbReference type="EMBL" id="BAAAYX010000035">
    <property type="protein sequence ID" value="GAA3719778.1"/>
    <property type="molecule type" value="Genomic_DNA"/>
</dbReference>
<keyword evidence="5" id="KW-0326">Glycosidase</keyword>
<dbReference type="Proteomes" id="UP001500051">
    <property type="component" value="Unassembled WGS sequence"/>
</dbReference>
<dbReference type="PANTHER" id="PTHR30480">
    <property type="entry name" value="BETA-HEXOSAMINIDASE-RELATED"/>
    <property type="match status" value="1"/>
</dbReference>
<dbReference type="EC" id="3.2.1.52" evidence="3"/>
<comment type="caution">
    <text evidence="9">The sequence shown here is derived from an EMBL/GenBank/DDBJ whole genome shotgun (WGS) entry which is preliminary data.</text>
</comment>
<comment type="similarity">
    <text evidence="2">Belongs to the glycosyl hydrolase 3 family.</text>
</comment>
<keyword evidence="4 9" id="KW-0378">Hydrolase</keyword>
<comment type="catalytic activity">
    <reaction evidence="1">
        <text>Hydrolysis of terminal non-reducing N-acetyl-D-hexosamine residues in N-acetyl-beta-D-hexosaminides.</text>
        <dbReference type="EC" id="3.2.1.52"/>
    </reaction>
</comment>
<organism evidence="9 10">
    <name type="scientific">Microlunatus aurantiacus</name>
    <dbReference type="NCBI Taxonomy" id="446786"/>
    <lineage>
        <taxon>Bacteria</taxon>
        <taxon>Bacillati</taxon>
        <taxon>Actinomycetota</taxon>
        <taxon>Actinomycetes</taxon>
        <taxon>Propionibacteriales</taxon>
        <taxon>Propionibacteriaceae</taxon>
        <taxon>Microlunatus</taxon>
    </lineage>
</organism>
<evidence type="ECO:0000313" key="10">
    <source>
        <dbReference type="Proteomes" id="UP001500051"/>
    </source>
</evidence>
<sequence length="585" mass="61649">MPFSPRRALSVSVLCAALCASALPAATAAPRPAPDAIGDTLAAMTLEQKVGQLFVPYVTGGTADTVSAENRARFGVDTPAQAVARFHLGGVIYFAWSGNTDNPAQIARLSNGLQRANTAAGNPVPLSVATDQETGLVARVGPPATVFPGAMALGAARDPKLTYDTYEITGRELRAIGINTDYAPDADVNVNPANPVIGVRSFSSDPKLVARNVSAAVSGLQDQQVTATAKHFPGHGDTGTDSHYALPLIDHTRAEWEKIDAPPFRAAIKAGVDAIMTAHIVFPAFDDSGDPSTLSHKVLTGVLRDELKFTGVIATDSLRMEGVRQKYDDAEIAIRAVEAGADVLLDPQQPALQIQAVIDAVRSGRLSEDRIDTSIRRILIMKSNRGVLADPLVDETRVSSVVGNPQHRSWAQAITDRTTTLVTDDADLVPLPAEKTFVTGWGTTQVPQLAAGLKQRGWTTDSLVTGATPTATTIASAVARAEASDQVVVTTSAAWNSTAQQQLVAALRATGKPVLVVALRDAYDIGHLDGVQSYLVTYSSTTVAVESALRVITGENRARGRLPVDIPDPDRPGTVLFPFGTGLKK</sequence>
<dbReference type="Gene3D" id="3.40.50.1700">
    <property type="entry name" value="Glycoside hydrolase family 3 C-terminal domain"/>
    <property type="match status" value="1"/>
</dbReference>
<keyword evidence="6" id="KW-0732">Signal</keyword>
<dbReference type="InterPro" id="IPR036962">
    <property type="entry name" value="Glyco_hydro_3_N_sf"/>
</dbReference>
<dbReference type="Gene3D" id="3.20.20.300">
    <property type="entry name" value="Glycoside hydrolase, family 3, N-terminal domain"/>
    <property type="match status" value="1"/>
</dbReference>
<evidence type="ECO:0000259" key="7">
    <source>
        <dbReference type="Pfam" id="PF00933"/>
    </source>
</evidence>
<dbReference type="SUPFAM" id="SSF52279">
    <property type="entry name" value="Beta-D-glucan exohydrolase, C-terminal domain"/>
    <property type="match status" value="1"/>
</dbReference>
<name>A0ABP7EIM7_9ACTN</name>
<reference evidence="10" key="1">
    <citation type="journal article" date="2019" name="Int. J. Syst. Evol. Microbiol.">
        <title>The Global Catalogue of Microorganisms (GCM) 10K type strain sequencing project: providing services to taxonomists for standard genome sequencing and annotation.</title>
        <authorList>
            <consortium name="The Broad Institute Genomics Platform"/>
            <consortium name="The Broad Institute Genome Sequencing Center for Infectious Disease"/>
            <person name="Wu L."/>
            <person name="Ma J."/>
        </authorList>
    </citation>
    <scope>NUCLEOTIDE SEQUENCE [LARGE SCALE GENOMIC DNA]</scope>
    <source>
        <strain evidence="10">JCM 16548</strain>
    </source>
</reference>
<evidence type="ECO:0000256" key="6">
    <source>
        <dbReference type="SAM" id="SignalP"/>
    </source>
</evidence>
<protein>
    <recommendedName>
        <fullName evidence="3">beta-N-acetylhexosaminidase</fullName>
        <ecNumber evidence="3">3.2.1.52</ecNumber>
    </recommendedName>
</protein>
<evidence type="ECO:0000256" key="3">
    <source>
        <dbReference type="ARBA" id="ARBA00012663"/>
    </source>
</evidence>
<evidence type="ECO:0000313" key="9">
    <source>
        <dbReference type="EMBL" id="GAA3719778.1"/>
    </source>
</evidence>
<gene>
    <name evidence="9" type="ORF">GCM10022204_44820</name>
</gene>
<dbReference type="InterPro" id="IPR017853">
    <property type="entry name" value="GH"/>
</dbReference>
<dbReference type="Pfam" id="PF01915">
    <property type="entry name" value="Glyco_hydro_3_C"/>
    <property type="match status" value="1"/>
</dbReference>
<dbReference type="Pfam" id="PF00933">
    <property type="entry name" value="Glyco_hydro_3"/>
    <property type="match status" value="1"/>
</dbReference>
<dbReference type="InterPro" id="IPR001764">
    <property type="entry name" value="Glyco_hydro_3_N"/>
</dbReference>
<keyword evidence="10" id="KW-1185">Reference proteome</keyword>
<dbReference type="GO" id="GO:0016787">
    <property type="term" value="F:hydrolase activity"/>
    <property type="evidence" value="ECO:0007669"/>
    <property type="project" value="UniProtKB-KW"/>
</dbReference>
<feature type="domain" description="Glycoside hydrolase family 3 C-terminal" evidence="8">
    <location>
        <begin position="421"/>
        <end position="583"/>
    </location>
</feature>
<proteinExistence type="inferred from homology"/>
<dbReference type="InterPro" id="IPR036881">
    <property type="entry name" value="Glyco_hydro_3_C_sf"/>
</dbReference>
<accession>A0ABP7EIM7</accession>
<dbReference type="InterPro" id="IPR002772">
    <property type="entry name" value="Glyco_hydro_3_C"/>
</dbReference>
<evidence type="ECO:0000256" key="4">
    <source>
        <dbReference type="ARBA" id="ARBA00022801"/>
    </source>
</evidence>
<feature type="signal peptide" evidence="6">
    <location>
        <begin position="1"/>
        <end position="28"/>
    </location>
</feature>
<evidence type="ECO:0000256" key="1">
    <source>
        <dbReference type="ARBA" id="ARBA00001231"/>
    </source>
</evidence>